<dbReference type="EMBL" id="JADFTS010000007">
    <property type="protein sequence ID" value="KAF9596174.1"/>
    <property type="molecule type" value="Genomic_DNA"/>
</dbReference>
<dbReference type="Proteomes" id="UP000631114">
    <property type="component" value="Unassembled WGS sequence"/>
</dbReference>
<protein>
    <submittedName>
        <fullName evidence="1">Uncharacterized protein</fullName>
    </submittedName>
</protein>
<gene>
    <name evidence="1" type="ORF">IFM89_007492</name>
</gene>
<accession>A0A835HBC2</accession>
<feature type="non-terminal residue" evidence="1">
    <location>
        <position position="200"/>
    </location>
</feature>
<proteinExistence type="predicted"/>
<sequence>NSYVVVNGVLLILGIRAMIGLGDHKILLFVNFLLGNPWHQSYINCKLKQFRPWDLWPSAGVPITSSCWSRTSSTFRSLPLWRSAIYCQSSCFIPALQGTSVDIHFPLARSNDESKEIDYVKHMWRNKQDLKVEDASNALLYLASSAFVGFVLTKMEADILQLGKIEEEIDITVKNLNEKEEPIFFEGKRGKQNRDVKDYA</sequence>
<dbReference type="AlphaFoldDB" id="A0A835HBC2"/>
<reference evidence="1 2" key="1">
    <citation type="submission" date="2020-10" db="EMBL/GenBank/DDBJ databases">
        <title>The Coptis chinensis genome and diversification of protoberbering-type alkaloids.</title>
        <authorList>
            <person name="Wang B."/>
            <person name="Shu S."/>
            <person name="Song C."/>
            <person name="Liu Y."/>
        </authorList>
    </citation>
    <scope>NUCLEOTIDE SEQUENCE [LARGE SCALE GENOMIC DNA]</scope>
    <source>
        <strain evidence="1">HL-2020</strain>
        <tissue evidence="1">Leaf</tissue>
    </source>
</reference>
<evidence type="ECO:0000313" key="1">
    <source>
        <dbReference type="EMBL" id="KAF9596174.1"/>
    </source>
</evidence>
<evidence type="ECO:0000313" key="2">
    <source>
        <dbReference type="Proteomes" id="UP000631114"/>
    </source>
</evidence>
<name>A0A835HBC2_9MAGN</name>
<comment type="caution">
    <text evidence="1">The sequence shown here is derived from an EMBL/GenBank/DDBJ whole genome shotgun (WGS) entry which is preliminary data.</text>
</comment>
<keyword evidence="2" id="KW-1185">Reference proteome</keyword>
<organism evidence="1 2">
    <name type="scientific">Coptis chinensis</name>
    <dbReference type="NCBI Taxonomy" id="261450"/>
    <lineage>
        <taxon>Eukaryota</taxon>
        <taxon>Viridiplantae</taxon>
        <taxon>Streptophyta</taxon>
        <taxon>Embryophyta</taxon>
        <taxon>Tracheophyta</taxon>
        <taxon>Spermatophyta</taxon>
        <taxon>Magnoliopsida</taxon>
        <taxon>Ranunculales</taxon>
        <taxon>Ranunculaceae</taxon>
        <taxon>Coptidoideae</taxon>
        <taxon>Coptis</taxon>
    </lineage>
</organism>